<feature type="region of interest" description="Disordered" evidence="2">
    <location>
        <begin position="125"/>
        <end position="194"/>
    </location>
</feature>
<keyword evidence="1" id="KW-0175">Coiled coil</keyword>
<gene>
    <name evidence="3" type="ORF">VaNZ11_011677</name>
</gene>
<feature type="compositionally biased region" description="Low complexity" evidence="2">
    <location>
        <begin position="139"/>
        <end position="150"/>
    </location>
</feature>
<organism evidence="3 4">
    <name type="scientific">Volvox africanus</name>
    <dbReference type="NCBI Taxonomy" id="51714"/>
    <lineage>
        <taxon>Eukaryota</taxon>
        <taxon>Viridiplantae</taxon>
        <taxon>Chlorophyta</taxon>
        <taxon>core chlorophytes</taxon>
        <taxon>Chlorophyceae</taxon>
        <taxon>CS clade</taxon>
        <taxon>Chlamydomonadales</taxon>
        <taxon>Volvocaceae</taxon>
        <taxon>Volvox</taxon>
    </lineage>
</organism>
<protein>
    <submittedName>
        <fullName evidence="3">Uncharacterized protein</fullName>
    </submittedName>
</protein>
<evidence type="ECO:0000256" key="1">
    <source>
        <dbReference type="SAM" id="Coils"/>
    </source>
</evidence>
<dbReference type="Proteomes" id="UP001165090">
    <property type="component" value="Unassembled WGS sequence"/>
</dbReference>
<feature type="region of interest" description="Disordered" evidence="2">
    <location>
        <begin position="207"/>
        <end position="252"/>
    </location>
</feature>
<reference evidence="3 4" key="1">
    <citation type="journal article" date="2023" name="IScience">
        <title>Expanded male sex-determining region conserved during the evolution of homothallism in the green alga Volvox.</title>
        <authorList>
            <person name="Yamamoto K."/>
            <person name="Matsuzaki R."/>
            <person name="Mahakham W."/>
            <person name="Heman W."/>
            <person name="Sekimoto H."/>
            <person name="Kawachi M."/>
            <person name="Minakuchi Y."/>
            <person name="Toyoda A."/>
            <person name="Nozaki H."/>
        </authorList>
    </citation>
    <scope>NUCLEOTIDE SEQUENCE [LARGE SCALE GENOMIC DNA]</scope>
    <source>
        <strain evidence="3 4">NIES-4468</strain>
    </source>
</reference>
<comment type="caution">
    <text evidence="3">The sequence shown here is derived from an EMBL/GenBank/DDBJ whole genome shotgun (WGS) entry which is preliminary data.</text>
</comment>
<feature type="coiled-coil region" evidence="1">
    <location>
        <begin position="257"/>
        <end position="318"/>
    </location>
</feature>
<accession>A0ABQ5SDG5</accession>
<sequence>GQKRAVAKEAEDARSLLLAAATARAEGERLHAAARTAVSELEASVVQHRHLLATATDDLATAKVATAAAEGHGAGGVDAVGGVAGATAPAAGSDGTGEGSRGAGCSANRALGVMEEDADRRVLENRLQSRHAGDKIVSGRRGVTRAARGRPNALRGDSESEVGNSDGGEEGSSESDDSRNFVPPSARRRRVSSSRCTAAVTAAIRSGHSPGCRRRRRGGLGGGFDGGKSPVKRTEMENDSGSGEEGVSDGSLGDEWLSAEAEAVAAAERRLEAERGQIDAAALQEDVALLRDLCCCITAGLDEQLEAAAAKREALQAKRYSRLAAAVADVNRQLGSVYCTLTAGAGDAVLSYIPDRTLLFAHGA</sequence>
<evidence type="ECO:0000256" key="2">
    <source>
        <dbReference type="SAM" id="MobiDB-lite"/>
    </source>
</evidence>
<evidence type="ECO:0000313" key="3">
    <source>
        <dbReference type="EMBL" id="GLI67493.1"/>
    </source>
</evidence>
<proteinExistence type="predicted"/>
<feature type="non-terminal residue" evidence="3">
    <location>
        <position position="1"/>
    </location>
</feature>
<evidence type="ECO:0000313" key="4">
    <source>
        <dbReference type="Proteomes" id="UP001165090"/>
    </source>
</evidence>
<name>A0ABQ5SDG5_9CHLO</name>
<keyword evidence="4" id="KW-1185">Reference proteome</keyword>
<dbReference type="EMBL" id="BSDZ01000078">
    <property type="protein sequence ID" value="GLI67493.1"/>
    <property type="molecule type" value="Genomic_DNA"/>
</dbReference>